<protein>
    <submittedName>
        <fullName evidence="1">Uncharacterized protein</fullName>
    </submittedName>
</protein>
<sequence>MPNSNPACTLPQTYHCDCESGGTSYPLPNTLQVDYDLTDGVNTSTGTVTLKNYYQTPCIWEGQISFVCETVNGVKTKIFGFNVIYDIESAFPLCGWHLDAYDFEEDTPNATPGPCDTTGLFPLLSEAALGSNDITSCQCSPFQVGYYYQYNEEISFTLQIT</sequence>
<proteinExistence type="predicted"/>
<keyword evidence="2" id="KW-1185">Reference proteome</keyword>
<evidence type="ECO:0000313" key="2">
    <source>
        <dbReference type="Proteomes" id="UP000318384"/>
    </source>
</evidence>
<name>A0A517WZU0_9PLAN</name>
<dbReference type="EMBL" id="CP037422">
    <property type="protein sequence ID" value="QDU10765.1"/>
    <property type="molecule type" value="Genomic_DNA"/>
</dbReference>
<gene>
    <name evidence="1" type="ORF">V202x_41770</name>
</gene>
<reference evidence="1 2" key="1">
    <citation type="submission" date="2019-03" db="EMBL/GenBank/DDBJ databases">
        <title>Deep-cultivation of Planctomycetes and their phenomic and genomic characterization uncovers novel biology.</title>
        <authorList>
            <person name="Wiegand S."/>
            <person name="Jogler M."/>
            <person name="Boedeker C."/>
            <person name="Pinto D."/>
            <person name="Vollmers J."/>
            <person name="Rivas-Marin E."/>
            <person name="Kohn T."/>
            <person name="Peeters S.H."/>
            <person name="Heuer A."/>
            <person name="Rast P."/>
            <person name="Oberbeckmann S."/>
            <person name="Bunk B."/>
            <person name="Jeske O."/>
            <person name="Meyerdierks A."/>
            <person name="Storesund J.E."/>
            <person name="Kallscheuer N."/>
            <person name="Luecker S."/>
            <person name="Lage O.M."/>
            <person name="Pohl T."/>
            <person name="Merkel B.J."/>
            <person name="Hornburger P."/>
            <person name="Mueller R.-W."/>
            <person name="Bruemmer F."/>
            <person name="Labrenz M."/>
            <person name="Spormann A.M."/>
            <person name="Op den Camp H."/>
            <person name="Overmann J."/>
            <person name="Amann R."/>
            <person name="Jetten M.S.M."/>
            <person name="Mascher T."/>
            <person name="Medema M.H."/>
            <person name="Devos D.P."/>
            <person name="Kaster A.-K."/>
            <person name="Ovreas L."/>
            <person name="Rohde M."/>
            <person name="Galperin M.Y."/>
            <person name="Jogler C."/>
        </authorList>
    </citation>
    <scope>NUCLEOTIDE SEQUENCE [LARGE SCALE GENOMIC DNA]</scope>
    <source>
        <strain evidence="1 2">V202</strain>
    </source>
</reference>
<dbReference type="RefSeq" id="WP_145178655.1">
    <property type="nucleotide sequence ID" value="NZ_CP037422.1"/>
</dbReference>
<dbReference type="Proteomes" id="UP000318384">
    <property type="component" value="Chromosome"/>
</dbReference>
<dbReference type="AlphaFoldDB" id="A0A517WZU0"/>
<accession>A0A517WZU0</accession>
<evidence type="ECO:0000313" key="1">
    <source>
        <dbReference type="EMBL" id="QDU10765.1"/>
    </source>
</evidence>
<organism evidence="1 2">
    <name type="scientific">Gimesia aquarii</name>
    <dbReference type="NCBI Taxonomy" id="2527964"/>
    <lineage>
        <taxon>Bacteria</taxon>
        <taxon>Pseudomonadati</taxon>
        <taxon>Planctomycetota</taxon>
        <taxon>Planctomycetia</taxon>
        <taxon>Planctomycetales</taxon>
        <taxon>Planctomycetaceae</taxon>
        <taxon>Gimesia</taxon>
    </lineage>
</organism>